<evidence type="ECO:0000256" key="1">
    <source>
        <dbReference type="ARBA" id="ARBA00009995"/>
    </source>
</evidence>
<accession>A0A7L9A2T1</accession>
<dbReference type="CDD" id="cd03784">
    <property type="entry name" value="GT1_Gtf-like"/>
    <property type="match status" value="1"/>
</dbReference>
<protein>
    <submittedName>
        <fullName evidence="3">UDP-glycosyltransferase 87A1-like protein</fullName>
    </submittedName>
</protein>
<evidence type="ECO:0000313" key="3">
    <source>
        <dbReference type="EMBL" id="QOI79390.1"/>
    </source>
</evidence>
<sequence>MDASKLSTTSCRHVAFIPHPGRGHVNPMLNLCKLIASRRPDLHVSFILTEEWLALLGSQAKPINFATIPNVLPSELVRGSDLLGFLESVQTEMTEPVERLLNQLEPPPDLIIADCFLSWAVELGKRRKIPVASFWPASPSSFTAFYHHQLILSRHFYPLDLSGSSGEERIDFIPGIPSIRLADLPGEFQVNNKRGLNIVTTIVSTASKAQCIIFRTIKELEESALTSLRASISIPLYPVGPAIPNSTNSPNRTPDYIEWLDTQQERSVLYISLGSFLSATSAQVDELAAGLKDSAVPFLWVARSQTDELSPAVVGDKGMVVSWCDQMRVLRHASVGGFLTHCGWNSALETAFAGVAALTFPLGIDQTVNSKVIVEDWGIGWRMKNEFRDLVRRERVSEALKRFMDLESSERMELDSKCAKLNELLQLAVAEDGSTSSLDEFFSDFLPIQDPSGAF</sequence>
<organism evidence="3">
    <name type="scientific">Rheum officinale</name>
    <name type="common">Chinese rhubarb</name>
    <dbReference type="NCBI Taxonomy" id="137220"/>
    <lineage>
        <taxon>Eukaryota</taxon>
        <taxon>Viridiplantae</taxon>
        <taxon>Streptophyta</taxon>
        <taxon>Embryophyta</taxon>
        <taxon>Tracheophyta</taxon>
        <taxon>Spermatophyta</taxon>
        <taxon>Magnoliopsida</taxon>
        <taxon>eudicotyledons</taxon>
        <taxon>Gunneridae</taxon>
        <taxon>Pentapetalae</taxon>
        <taxon>Caryophyllales</taxon>
        <taxon>Polygonaceae</taxon>
        <taxon>Polygonoideae</taxon>
        <taxon>Rumiceae</taxon>
        <taxon>Rheum</taxon>
    </lineage>
</organism>
<dbReference type="Gene3D" id="3.40.50.2000">
    <property type="entry name" value="Glycogen Phosphorylase B"/>
    <property type="match status" value="2"/>
</dbReference>
<dbReference type="PANTHER" id="PTHR11926:SF774">
    <property type="entry name" value="UDP-GLYCOSYLTRANSFERASE 85A1-RELATED"/>
    <property type="match status" value="1"/>
</dbReference>
<dbReference type="GO" id="GO:0080043">
    <property type="term" value="F:quercetin 3-O-glucosyltransferase activity"/>
    <property type="evidence" value="ECO:0007669"/>
    <property type="project" value="TreeGrafter"/>
</dbReference>
<evidence type="ECO:0000256" key="2">
    <source>
        <dbReference type="ARBA" id="ARBA00022679"/>
    </source>
</evidence>
<dbReference type="AlphaFoldDB" id="A0A7L9A2T1"/>
<comment type="similarity">
    <text evidence="1">Belongs to the UDP-glycosyltransferase family.</text>
</comment>
<proteinExistence type="evidence at transcript level"/>
<dbReference type="InterPro" id="IPR002213">
    <property type="entry name" value="UDP_glucos_trans"/>
</dbReference>
<name>A0A7L9A2T1_RHEOF</name>
<dbReference type="FunFam" id="3.40.50.2000:FF:000056">
    <property type="entry name" value="Glycosyltransferase"/>
    <property type="match status" value="1"/>
</dbReference>
<dbReference type="SUPFAM" id="SSF53756">
    <property type="entry name" value="UDP-Glycosyltransferase/glycogen phosphorylase"/>
    <property type="match status" value="1"/>
</dbReference>
<dbReference type="GO" id="GO:0080044">
    <property type="term" value="F:quercetin 7-O-glucosyltransferase activity"/>
    <property type="evidence" value="ECO:0007669"/>
    <property type="project" value="TreeGrafter"/>
</dbReference>
<dbReference type="PANTHER" id="PTHR11926">
    <property type="entry name" value="GLUCOSYL/GLUCURONOSYL TRANSFERASES"/>
    <property type="match status" value="1"/>
</dbReference>
<reference evidence="3" key="1">
    <citation type="submission" date="2020-09" db="EMBL/GenBank/DDBJ databases">
        <authorList>
            <person name="Liu M."/>
        </authorList>
    </citation>
    <scope>NUCLEOTIDE SEQUENCE</scope>
    <source>
        <strain evidence="3">RoUTG2</strain>
    </source>
</reference>
<dbReference type="Pfam" id="PF00201">
    <property type="entry name" value="UDPGT"/>
    <property type="match status" value="1"/>
</dbReference>
<keyword evidence="2 3" id="KW-0808">Transferase</keyword>
<dbReference type="EMBL" id="MW051661">
    <property type="protein sequence ID" value="QOI79390.1"/>
    <property type="molecule type" value="mRNA"/>
</dbReference>